<protein>
    <submittedName>
        <fullName evidence="1">Uncharacterized protein</fullName>
    </submittedName>
</protein>
<sequence length="132" mass="14461">MSRKDPAPMRTDRPASTAVLPFAARADVVSTENELHDRFAAALPGTAIVYHIGMLARDRDRLATTLTPERREELNALASRAWRLAAAGWADLLQRRVGDACFAYLLVVRRRPLSARSARALAAPSLRLAEAA</sequence>
<accession>A0A317FCC8</accession>
<reference evidence="2" key="1">
    <citation type="submission" date="2018-05" db="EMBL/GenBank/DDBJ databases">
        <authorList>
            <person name="Du Z."/>
            <person name="Wang X."/>
        </authorList>
    </citation>
    <scope>NUCLEOTIDE SEQUENCE [LARGE SCALE GENOMIC DNA]</scope>
    <source>
        <strain evidence="2">CQN31</strain>
    </source>
</reference>
<keyword evidence="2" id="KW-1185">Reference proteome</keyword>
<evidence type="ECO:0000313" key="2">
    <source>
        <dbReference type="Proteomes" id="UP000245765"/>
    </source>
</evidence>
<dbReference type="Proteomes" id="UP000245765">
    <property type="component" value="Unassembled WGS sequence"/>
</dbReference>
<comment type="caution">
    <text evidence="1">The sequence shown here is derived from an EMBL/GenBank/DDBJ whole genome shotgun (WGS) entry which is preliminary data.</text>
</comment>
<dbReference type="EMBL" id="QGNA01000005">
    <property type="protein sequence ID" value="PWS35178.1"/>
    <property type="molecule type" value="Genomic_DNA"/>
</dbReference>
<evidence type="ECO:0000313" key="1">
    <source>
        <dbReference type="EMBL" id="PWS35178.1"/>
    </source>
</evidence>
<name>A0A317FCC8_9PROT</name>
<proteinExistence type="predicted"/>
<gene>
    <name evidence="1" type="ORF">DFH01_23005</name>
</gene>
<dbReference type="AlphaFoldDB" id="A0A317FCC8"/>
<organism evidence="1 2">
    <name type="scientific">Falsiroseomonas bella</name>
    <dbReference type="NCBI Taxonomy" id="2184016"/>
    <lineage>
        <taxon>Bacteria</taxon>
        <taxon>Pseudomonadati</taxon>
        <taxon>Pseudomonadota</taxon>
        <taxon>Alphaproteobacteria</taxon>
        <taxon>Acetobacterales</taxon>
        <taxon>Roseomonadaceae</taxon>
        <taxon>Falsiroseomonas</taxon>
    </lineage>
</organism>